<keyword evidence="1" id="KW-1133">Transmembrane helix</keyword>
<organism evidence="2 3">
    <name type="scientific">Litchfieldia luteola</name>
    <dbReference type="NCBI Taxonomy" id="682179"/>
    <lineage>
        <taxon>Bacteria</taxon>
        <taxon>Bacillati</taxon>
        <taxon>Bacillota</taxon>
        <taxon>Bacilli</taxon>
        <taxon>Bacillales</taxon>
        <taxon>Bacillaceae</taxon>
        <taxon>Litchfieldia</taxon>
    </lineage>
</organism>
<keyword evidence="3" id="KW-1185">Reference proteome</keyword>
<evidence type="ECO:0000313" key="2">
    <source>
        <dbReference type="EMBL" id="MBE4907819.1"/>
    </source>
</evidence>
<gene>
    <name evidence="2" type="ORF">IMZ08_07100</name>
</gene>
<accession>A0ABR9QH50</accession>
<evidence type="ECO:0008006" key="4">
    <source>
        <dbReference type="Google" id="ProtNLM"/>
    </source>
</evidence>
<keyword evidence="1" id="KW-0812">Transmembrane</keyword>
<feature type="transmembrane region" description="Helical" evidence="1">
    <location>
        <begin position="31"/>
        <end position="49"/>
    </location>
</feature>
<dbReference type="Proteomes" id="UP001516662">
    <property type="component" value="Unassembled WGS sequence"/>
</dbReference>
<dbReference type="EMBL" id="JADCLJ010000018">
    <property type="protein sequence ID" value="MBE4907819.1"/>
    <property type="molecule type" value="Genomic_DNA"/>
</dbReference>
<protein>
    <recommendedName>
        <fullName evidence="4">ATP synthase F0 subunit 8</fullName>
    </recommendedName>
</protein>
<comment type="caution">
    <text evidence="2">The sequence shown here is derived from an EMBL/GenBank/DDBJ whole genome shotgun (WGS) entry which is preliminary data.</text>
</comment>
<sequence length="63" mass="7402">MLKNIMGFFHFEMVVTVIPGLVFGYLRWDLPLYLCIGIFVLCIILYSYFKKKYKESKGANESL</sequence>
<dbReference type="RefSeq" id="WP_193535296.1">
    <property type="nucleotide sequence ID" value="NZ_JADCLJ010000018.1"/>
</dbReference>
<feature type="transmembrane region" description="Helical" evidence="1">
    <location>
        <begin position="7"/>
        <end position="25"/>
    </location>
</feature>
<proteinExistence type="predicted"/>
<keyword evidence="1" id="KW-0472">Membrane</keyword>
<evidence type="ECO:0000313" key="3">
    <source>
        <dbReference type="Proteomes" id="UP001516662"/>
    </source>
</evidence>
<evidence type="ECO:0000256" key="1">
    <source>
        <dbReference type="SAM" id="Phobius"/>
    </source>
</evidence>
<name>A0ABR9QH50_9BACI</name>
<reference evidence="2 3" key="1">
    <citation type="submission" date="2020-10" db="EMBL/GenBank/DDBJ databases">
        <title>Bacillus sp. HD4P25, an endophyte from a halophyte.</title>
        <authorList>
            <person name="Sun J.-Q."/>
        </authorList>
    </citation>
    <scope>NUCLEOTIDE SEQUENCE [LARGE SCALE GENOMIC DNA]</scope>
    <source>
        <strain evidence="2 3">YIM 93174</strain>
    </source>
</reference>